<sequence>MQLDPVEYAILSQSVIAAAREMGVKLIRSAYSTILREARDGSAALLDAEGFTVAQAELIPMQLGSIGPIFQPCKAMFPKETLEEGDFLVINDPYSGGQHLQDVFFFHPIFVDGEVIGFAASVAHHLDLGGGAPGLNAAARDVYAEGLIIPPMKLNMARDWHGGGFQRLLRANVRVPQQTMGDFDAQIAANNIGVLRVQELAARYGTAKVKATMAALQDYSERRMRAAIAQVPDGTYRGEAQMDDDGLGRGPITVRVAVTVAGESIAVDFAGTDPQVGTNLNCPFASLISASVSCLKAALTSPDIPFNDGALRPITVTAPKGSLLNPNHPAPVRARMISASRAWNAVMMAVSQATPERAIAQGYDTTTAFCLSWLGPQGWSVYLEVYGGGYGAGIGNDGCDAVDNPLSNCSNTPVEAMDQDFSFFRVTEYALRPDSSGLGARRGGAGFSRSYEILAEEALVSYYSDRFTGAAAGLFGGGKGASGRCEVRRSNEVISLDSKVSFPLRRGDVVTISLGGGGGYGQPAERPAALIARDLEDGIITRSMADSWAS</sequence>
<dbReference type="PANTHER" id="PTHR11365:SF23">
    <property type="entry name" value="HYPOTHETICAL 5-OXOPROLINASE (EUROFUNG)-RELATED"/>
    <property type="match status" value="1"/>
</dbReference>
<proteinExistence type="predicted"/>
<dbReference type="GO" id="GO:0006749">
    <property type="term" value="P:glutathione metabolic process"/>
    <property type="evidence" value="ECO:0007669"/>
    <property type="project" value="TreeGrafter"/>
</dbReference>
<dbReference type="InterPro" id="IPR045079">
    <property type="entry name" value="Oxoprolinase-like"/>
</dbReference>
<name>A0A1G7BAV3_9PROT</name>
<evidence type="ECO:0000313" key="3">
    <source>
        <dbReference type="Proteomes" id="UP000198925"/>
    </source>
</evidence>
<dbReference type="GO" id="GO:0005829">
    <property type="term" value="C:cytosol"/>
    <property type="evidence" value="ECO:0007669"/>
    <property type="project" value="TreeGrafter"/>
</dbReference>
<dbReference type="EMBL" id="FMZX01000024">
    <property type="protein sequence ID" value="SDE24017.1"/>
    <property type="molecule type" value="Genomic_DNA"/>
</dbReference>
<dbReference type="PANTHER" id="PTHR11365">
    <property type="entry name" value="5-OXOPROLINASE RELATED"/>
    <property type="match status" value="1"/>
</dbReference>
<feature type="domain" description="Hydantoinase B/oxoprolinase" evidence="1">
    <location>
        <begin position="4"/>
        <end position="523"/>
    </location>
</feature>
<evidence type="ECO:0000259" key="1">
    <source>
        <dbReference type="Pfam" id="PF02538"/>
    </source>
</evidence>
<reference evidence="2 3" key="1">
    <citation type="submission" date="2016-10" db="EMBL/GenBank/DDBJ databases">
        <authorList>
            <person name="de Groot N.N."/>
        </authorList>
    </citation>
    <scope>NUCLEOTIDE SEQUENCE [LARGE SCALE GENOMIC DNA]</scope>
    <source>
        <strain evidence="2 3">CPCC 100156</strain>
    </source>
</reference>
<dbReference type="InterPro" id="IPR003692">
    <property type="entry name" value="Hydantoinase_B"/>
</dbReference>
<gene>
    <name evidence="2" type="ORF">SAMN04487779_10249</name>
</gene>
<protein>
    <submittedName>
        <fullName evidence="2">N-methylhydantoinase B</fullName>
    </submittedName>
</protein>
<dbReference type="AlphaFoldDB" id="A0A1G7BAV3"/>
<organism evidence="2 3">
    <name type="scientific">Belnapia rosea</name>
    <dbReference type="NCBI Taxonomy" id="938405"/>
    <lineage>
        <taxon>Bacteria</taxon>
        <taxon>Pseudomonadati</taxon>
        <taxon>Pseudomonadota</taxon>
        <taxon>Alphaproteobacteria</taxon>
        <taxon>Acetobacterales</taxon>
        <taxon>Roseomonadaceae</taxon>
        <taxon>Belnapia</taxon>
    </lineage>
</organism>
<accession>A0A1G7BAV3</accession>
<dbReference type="Proteomes" id="UP000198925">
    <property type="component" value="Unassembled WGS sequence"/>
</dbReference>
<dbReference type="STRING" id="938405.SAMN02927895_04613"/>
<dbReference type="Pfam" id="PF02538">
    <property type="entry name" value="Hydantoinase_B"/>
    <property type="match status" value="1"/>
</dbReference>
<keyword evidence="3" id="KW-1185">Reference proteome</keyword>
<dbReference type="RefSeq" id="WP_090664861.1">
    <property type="nucleotide sequence ID" value="NZ_FMZX01000024.1"/>
</dbReference>
<dbReference type="GO" id="GO:0017168">
    <property type="term" value="F:5-oxoprolinase (ATP-hydrolyzing) activity"/>
    <property type="evidence" value="ECO:0007669"/>
    <property type="project" value="TreeGrafter"/>
</dbReference>
<evidence type="ECO:0000313" key="2">
    <source>
        <dbReference type="EMBL" id="SDE24017.1"/>
    </source>
</evidence>